<dbReference type="Gene3D" id="1.20.140.40">
    <property type="entry name" value="Invertase/pectin methylesterase inhibitor family protein"/>
    <property type="match status" value="1"/>
</dbReference>
<dbReference type="InterPro" id="IPR012334">
    <property type="entry name" value="Pectin_lyas_fold"/>
</dbReference>
<comment type="caution">
    <text evidence="1">The sequence shown here is derived from an EMBL/GenBank/DDBJ whole genome shotgun (WGS) entry which is preliminary data.</text>
</comment>
<dbReference type="SUPFAM" id="SSF101148">
    <property type="entry name" value="Plant invertase/pectin methylesterase inhibitor"/>
    <property type="match status" value="1"/>
</dbReference>
<reference evidence="2" key="1">
    <citation type="submission" date="2024-07" db="EMBL/GenBank/DDBJ databases">
        <title>Two chromosome-level genome assemblies of Korean endemic species Abeliophyllum distichum and Forsythia ovata (Oleaceae).</title>
        <authorList>
            <person name="Jang H."/>
        </authorList>
    </citation>
    <scope>NUCLEOTIDE SEQUENCE [LARGE SCALE GENOMIC DNA]</scope>
</reference>
<accession>A0ABD1TPW1</accession>
<keyword evidence="2" id="KW-1185">Reference proteome</keyword>
<name>A0ABD1TPW1_9LAMI</name>
<gene>
    <name evidence="1" type="ORF">Fot_28446</name>
</gene>
<dbReference type="InterPro" id="IPR035513">
    <property type="entry name" value="Invertase/methylesterase_inhib"/>
</dbReference>
<sequence length="120" mass="13396">MNNWLSAVMSYQQMCIDGFPDGEEKAALQKLLKTAKKIVVSQVSSIFSKFQVSNLKRNLLADEDGFPTWINKEDQRILKADGSKQTPNVTVVKDGSGNYTTITAALNAMPEKYKGRYALF</sequence>
<evidence type="ECO:0000313" key="1">
    <source>
        <dbReference type="EMBL" id="KAL2514475.1"/>
    </source>
</evidence>
<dbReference type="PANTHER" id="PTHR31707">
    <property type="entry name" value="PECTINESTERASE"/>
    <property type="match status" value="1"/>
</dbReference>
<evidence type="ECO:0000313" key="2">
    <source>
        <dbReference type="Proteomes" id="UP001604277"/>
    </source>
</evidence>
<proteinExistence type="predicted"/>
<dbReference type="EMBL" id="JBFOLJ010000008">
    <property type="protein sequence ID" value="KAL2514475.1"/>
    <property type="molecule type" value="Genomic_DNA"/>
</dbReference>
<dbReference type="Gene3D" id="2.160.20.10">
    <property type="entry name" value="Single-stranded right-handed beta-helix, Pectin lyase-like"/>
    <property type="match status" value="1"/>
</dbReference>
<protein>
    <submittedName>
        <fullName evidence="1">Pectinesterase/pectinesterase inhibitor 13</fullName>
    </submittedName>
</protein>
<organism evidence="1 2">
    <name type="scientific">Forsythia ovata</name>
    <dbReference type="NCBI Taxonomy" id="205694"/>
    <lineage>
        <taxon>Eukaryota</taxon>
        <taxon>Viridiplantae</taxon>
        <taxon>Streptophyta</taxon>
        <taxon>Embryophyta</taxon>
        <taxon>Tracheophyta</taxon>
        <taxon>Spermatophyta</taxon>
        <taxon>Magnoliopsida</taxon>
        <taxon>eudicotyledons</taxon>
        <taxon>Gunneridae</taxon>
        <taxon>Pentapetalae</taxon>
        <taxon>asterids</taxon>
        <taxon>lamiids</taxon>
        <taxon>Lamiales</taxon>
        <taxon>Oleaceae</taxon>
        <taxon>Forsythieae</taxon>
        <taxon>Forsythia</taxon>
    </lineage>
</organism>
<dbReference type="AlphaFoldDB" id="A0ABD1TPW1"/>
<dbReference type="Proteomes" id="UP001604277">
    <property type="component" value="Unassembled WGS sequence"/>
</dbReference>